<protein>
    <recommendedName>
        <fullName evidence="12">Homeobox domain-containing protein</fullName>
    </recommendedName>
</protein>
<feature type="region of interest" description="Disordered" evidence="11">
    <location>
        <begin position="279"/>
        <end position="335"/>
    </location>
</feature>
<evidence type="ECO:0000313" key="13">
    <source>
        <dbReference type="EMBL" id="CAG5123615.1"/>
    </source>
</evidence>
<dbReference type="EMBL" id="CAJHNH020001567">
    <property type="protein sequence ID" value="CAG5123615.1"/>
    <property type="molecule type" value="Genomic_DNA"/>
</dbReference>
<feature type="compositionally biased region" description="Acidic residues" evidence="11">
    <location>
        <begin position="306"/>
        <end position="326"/>
    </location>
</feature>
<dbReference type="PROSITE" id="PS50071">
    <property type="entry name" value="HOMEOBOX_2"/>
    <property type="match status" value="1"/>
</dbReference>
<keyword evidence="14" id="KW-1185">Reference proteome</keyword>
<keyword evidence="7" id="KW-0804">Transcription</keyword>
<accession>A0A8S3Z6H0</accession>
<keyword evidence="3" id="KW-0805">Transcription regulation</keyword>
<dbReference type="PANTHER" id="PTHR24328">
    <property type="entry name" value="HOMEOBOX PROTEIN MOX"/>
    <property type="match status" value="1"/>
</dbReference>
<evidence type="ECO:0000256" key="3">
    <source>
        <dbReference type="ARBA" id="ARBA00023015"/>
    </source>
</evidence>
<evidence type="ECO:0000256" key="5">
    <source>
        <dbReference type="ARBA" id="ARBA00023155"/>
    </source>
</evidence>
<name>A0A8S3Z6H0_9EUPU</name>
<dbReference type="InterPro" id="IPR017970">
    <property type="entry name" value="Homeobox_CS"/>
</dbReference>
<dbReference type="PROSITE" id="PS00027">
    <property type="entry name" value="HOMEOBOX_1"/>
    <property type="match status" value="1"/>
</dbReference>
<evidence type="ECO:0000256" key="4">
    <source>
        <dbReference type="ARBA" id="ARBA00023125"/>
    </source>
</evidence>
<keyword evidence="8 9" id="KW-0539">Nucleus</keyword>
<feature type="domain" description="Homeobox" evidence="12">
    <location>
        <begin position="203"/>
        <end position="263"/>
    </location>
</feature>
<evidence type="ECO:0000256" key="6">
    <source>
        <dbReference type="ARBA" id="ARBA00023159"/>
    </source>
</evidence>
<keyword evidence="4 9" id="KW-0238">DNA-binding</keyword>
<proteinExistence type="predicted"/>
<dbReference type="InterPro" id="IPR001356">
    <property type="entry name" value="HD"/>
</dbReference>
<evidence type="ECO:0000256" key="8">
    <source>
        <dbReference type="ARBA" id="ARBA00023242"/>
    </source>
</evidence>
<dbReference type="GO" id="GO:0000981">
    <property type="term" value="F:DNA-binding transcription factor activity, RNA polymerase II-specific"/>
    <property type="evidence" value="ECO:0007669"/>
    <property type="project" value="InterPro"/>
</dbReference>
<evidence type="ECO:0000259" key="12">
    <source>
        <dbReference type="PROSITE" id="PS50071"/>
    </source>
</evidence>
<evidence type="ECO:0000256" key="7">
    <source>
        <dbReference type="ARBA" id="ARBA00023163"/>
    </source>
</evidence>
<evidence type="ECO:0000256" key="10">
    <source>
        <dbReference type="RuleBase" id="RU000682"/>
    </source>
</evidence>
<dbReference type="SUPFAM" id="SSF46689">
    <property type="entry name" value="Homeodomain-like"/>
    <property type="match status" value="1"/>
</dbReference>
<evidence type="ECO:0000313" key="14">
    <source>
        <dbReference type="Proteomes" id="UP000678393"/>
    </source>
</evidence>
<dbReference type="SMART" id="SM00389">
    <property type="entry name" value="HOX"/>
    <property type="match status" value="1"/>
</dbReference>
<dbReference type="InterPro" id="IPR042634">
    <property type="entry name" value="MOX-1/MOX-2"/>
</dbReference>
<sequence length="335" mass="36479">MESMERVSCSTRPSMNSFNPGSCNYGMGRFLPRATPFSDCMQSAGVGMGHGPGGPLGYSPYSTADWNLLYHSHGLSGNSLDRQMGGALGHHRSSSHYFSMTPNMVASKDYSSSLHQPVGPSPMGVGVSMHGSHSSHHSPHPAYPSPPLIAQQRSQYEAASVSYHALCGAGSPQGGTSCMSPDIDKKENKPKDSPDPYKLDLSVKPRKERTAFTKHQIQELEKEFTLHNYLTRLRRYELAVALDLTERQVKVWFQNRRMKWKRVKGTKLVKDKVDGQLKPIMAPNVTSTQHGGTGVTSGLSGSQQDNMEDSGQDGGDDTSDEIDDMGDISGLQGMS</sequence>
<feature type="region of interest" description="Disordered" evidence="11">
    <location>
        <begin position="171"/>
        <end position="196"/>
    </location>
</feature>
<evidence type="ECO:0000256" key="11">
    <source>
        <dbReference type="SAM" id="MobiDB-lite"/>
    </source>
</evidence>
<evidence type="ECO:0000256" key="1">
    <source>
        <dbReference type="ARBA" id="ARBA00004123"/>
    </source>
</evidence>
<reference evidence="13" key="1">
    <citation type="submission" date="2021-04" db="EMBL/GenBank/DDBJ databases">
        <authorList>
            <consortium name="Molecular Ecology Group"/>
        </authorList>
    </citation>
    <scope>NUCLEOTIDE SEQUENCE</scope>
</reference>
<dbReference type="InterPro" id="IPR009057">
    <property type="entry name" value="Homeodomain-like_sf"/>
</dbReference>
<dbReference type="PRINTS" id="PR00024">
    <property type="entry name" value="HOMEOBOX"/>
</dbReference>
<feature type="DNA-binding region" description="Homeobox" evidence="9">
    <location>
        <begin position="205"/>
        <end position="264"/>
    </location>
</feature>
<dbReference type="GO" id="GO:0005634">
    <property type="term" value="C:nucleus"/>
    <property type="evidence" value="ECO:0007669"/>
    <property type="project" value="UniProtKB-SubCell"/>
</dbReference>
<dbReference type="CDD" id="cd00086">
    <property type="entry name" value="homeodomain"/>
    <property type="match status" value="1"/>
</dbReference>
<dbReference type="InterPro" id="IPR020479">
    <property type="entry name" value="HD_metazoa"/>
</dbReference>
<keyword evidence="6" id="KW-0010">Activator</keyword>
<comment type="subcellular location">
    <subcellularLocation>
        <location evidence="1 9 10">Nucleus</location>
    </subcellularLocation>
</comment>
<dbReference type="OrthoDB" id="6159439at2759"/>
<dbReference type="AlphaFoldDB" id="A0A8S3Z6H0"/>
<dbReference type="PANTHER" id="PTHR24328:SF7">
    <property type="entry name" value="BUTTONLESS"/>
    <property type="match status" value="1"/>
</dbReference>
<organism evidence="13 14">
    <name type="scientific">Candidula unifasciata</name>
    <dbReference type="NCBI Taxonomy" id="100452"/>
    <lineage>
        <taxon>Eukaryota</taxon>
        <taxon>Metazoa</taxon>
        <taxon>Spiralia</taxon>
        <taxon>Lophotrochozoa</taxon>
        <taxon>Mollusca</taxon>
        <taxon>Gastropoda</taxon>
        <taxon>Heterobranchia</taxon>
        <taxon>Euthyneura</taxon>
        <taxon>Panpulmonata</taxon>
        <taxon>Eupulmonata</taxon>
        <taxon>Stylommatophora</taxon>
        <taxon>Helicina</taxon>
        <taxon>Helicoidea</taxon>
        <taxon>Geomitridae</taxon>
        <taxon>Candidula</taxon>
    </lineage>
</organism>
<keyword evidence="2" id="KW-0217">Developmental protein</keyword>
<evidence type="ECO:0000256" key="2">
    <source>
        <dbReference type="ARBA" id="ARBA00022473"/>
    </source>
</evidence>
<dbReference type="GO" id="GO:0000978">
    <property type="term" value="F:RNA polymerase II cis-regulatory region sequence-specific DNA binding"/>
    <property type="evidence" value="ECO:0007669"/>
    <property type="project" value="TreeGrafter"/>
</dbReference>
<feature type="region of interest" description="Disordered" evidence="11">
    <location>
        <begin position="110"/>
        <end position="147"/>
    </location>
</feature>
<gene>
    <name evidence="13" type="ORF">CUNI_LOCUS9173</name>
</gene>
<dbReference type="GO" id="GO:0045944">
    <property type="term" value="P:positive regulation of transcription by RNA polymerase II"/>
    <property type="evidence" value="ECO:0007669"/>
    <property type="project" value="InterPro"/>
</dbReference>
<comment type="caution">
    <text evidence="13">The sequence shown here is derived from an EMBL/GenBank/DDBJ whole genome shotgun (WGS) entry which is preliminary data.</text>
</comment>
<dbReference type="Proteomes" id="UP000678393">
    <property type="component" value="Unassembled WGS sequence"/>
</dbReference>
<evidence type="ECO:0000256" key="9">
    <source>
        <dbReference type="PROSITE-ProRule" id="PRU00108"/>
    </source>
</evidence>
<dbReference type="Gene3D" id="1.10.10.60">
    <property type="entry name" value="Homeodomain-like"/>
    <property type="match status" value="1"/>
</dbReference>
<keyword evidence="5 9" id="KW-0371">Homeobox</keyword>
<feature type="compositionally biased region" description="Basic and acidic residues" evidence="11">
    <location>
        <begin position="182"/>
        <end position="196"/>
    </location>
</feature>
<dbReference type="Pfam" id="PF00046">
    <property type="entry name" value="Homeodomain"/>
    <property type="match status" value="1"/>
</dbReference>